<dbReference type="Proteomes" id="UP000237749">
    <property type="component" value="Unassembled WGS sequence"/>
</dbReference>
<feature type="domain" description="Methyl-accepting transducer" evidence="4">
    <location>
        <begin position="85"/>
        <end position="306"/>
    </location>
</feature>
<dbReference type="SMART" id="SM00283">
    <property type="entry name" value="MA"/>
    <property type="match status" value="1"/>
</dbReference>
<evidence type="ECO:0000256" key="1">
    <source>
        <dbReference type="ARBA" id="ARBA00023224"/>
    </source>
</evidence>
<sequence>MLKREKKENPGKLTPYKKNLINKIENICKVSDVYSAENGDKGYLDGDDELEKAINKLIQVKTAQTRALFVKNTEIIEFITQMDYIKEMVDGITNQKIHVENVAASSEQMSHAIEQVATFVQNSFVTTNDTIEVSNESLQTINKSFDYINKSFDEMSVVKEKIKNVASDAKEIENIVNIINDVAGQTNLLALNASIEAARAGDKGRGFAVVANEIKKLADSTKESANYIKNLVKKLREEIGGSQDVIDGSVNHFSEGKNFINQAVGSIDAIETSLKNIGEAFSGISSNIEEQNATTEEISSQLIEINRNTLQLYDLCTKTGQGVFNLSKLTEESRGLGRPWFKDFQGMDMVRPMIGEHLLWKWKVYNVLCNFTKADESSINEYTECTLGKMLENMKKTKSDSPLLAIYEPHKNVHNLSKKIIRDYNSGRHSDIDKDLFELNKNTEILVNGIRKVL</sequence>
<keyword evidence="6" id="KW-1185">Reference proteome</keyword>
<comment type="caution">
    <text evidence="5">The sequence shown here is derived from an EMBL/GenBank/DDBJ whole genome shotgun (WGS) entry which is preliminary data.</text>
</comment>
<dbReference type="InterPro" id="IPR004089">
    <property type="entry name" value="MCPsignal_dom"/>
</dbReference>
<dbReference type="SUPFAM" id="SSF58104">
    <property type="entry name" value="Methyl-accepting chemotaxis protein (MCP) signaling domain"/>
    <property type="match status" value="1"/>
</dbReference>
<keyword evidence="1 3" id="KW-0807">Transducer</keyword>
<dbReference type="CDD" id="cd11386">
    <property type="entry name" value="MCP_signal"/>
    <property type="match status" value="1"/>
</dbReference>
<dbReference type="Pfam" id="PF13682">
    <property type="entry name" value="CZB"/>
    <property type="match status" value="1"/>
</dbReference>
<dbReference type="RefSeq" id="WP_170072388.1">
    <property type="nucleotide sequence ID" value="NZ_PTJA01000007.1"/>
</dbReference>
<evidence type="ECO:0000313" key="5">
    <source>
        <dbReference type="EMBL" id="PPK80348.1"/>
    </source>
</evidence>
<dbReference type="AlphaFoldDB" id="A0A2S6HRT9"/>
<dbReference type="GO" id="GO:0006935">
    <property type="term" value="P:chemotaxis"/>
    <property type="evidence" value="ECO:0007669"/>
    <property type="project" value="InterPro"/>
</dbReference>
<dbReference type="GO" id="GO:0007165">
    <property type="term" value="P:signal transduction"/>
    <property type="evidence" value="ECO:0007669"/>
    <property type="project" value="UniProtKB-KW"/>
</dbReference>
<dbReference type="GO" id="GO:0004888">
    <property type="term" value="F:transmembrane signaling receptor activity"/>
    <property type="evidence" value="ECO:0007669"/>
    <property type="project" value="InterPro"/>
</dbReference>
<dbReference type="Gene3D" id="1.20.120.30">
    <property type="entry name" value="Aspartate receptor, ligand-binding domain"/>
    <property type="match status" value="1"/>
</dbReference>
<evidence type="ECO:0000256" key="3">
    <source>
        <dbReference type="PROSITE-ProRule" id="PRU00284"/>
    </source>
</evidence>
<comment type="similarity">
    <text evidence="2">Belongs to the methyl-accepting chemotaxis (MCP) protein family.</text>
</comment>
<dbReference type="EMBL" id="PTJA01000007">
    <property type="protein sequence ID" value="PPK80348.1"/>
    <property type="molecule type" value="Genomic_DNA"/>
</dbReference>
<dbReference type="InterPro" id="IPR025991">
    <property type="entry name" value="Chemoreceptor_zinc-bind_dom"/>
</dbReference>
<dbReference type="PRINTS" id="PR00260">
    <property type="entry name" value="CHEMTRNSDUCR"/>
</dbReference>
<dbReference type="PANTHER" id="PTHR32089">
    <property type="entry name" value="METHYL-ACCEPTING CHEMOTAXIS PROTEIN MCPB"/>
    <property type="match status" value="1"/>
</dbReference>
<proteinExistence type="inferred from homology"/>
<gene>
    <name evidence="5" type="ORF">BXY41_107281</name>
</gene>
<dbReference type="Gene3D" id="1.10.287.950">
    <property type="entry name" value="Methyl-accepting chemotaxis protein"/>
    <property type="match status" value="1"/>
</dbReference>
<protein>
    <submittedName>
        <fullName evidence="5">Methyl-accepting chemotaxis protein</fullName>
    </submittedName>
</protein>
<dbReference type="GO" id="GO:0016020">
    <property type="term" value="C:membrane"/>
    <property type="evidence" value="ECO:0007669"/>
    <property type="project" value="InterPro"/>
</dbReference>
<evidence type="ECO:0000259" key="4">
    <source>
        <dbReference type="PROSITE" id="PS50111"/>
    </source>
</evidence>
<dbReference type="InterPro" id="IPR004090">
    <property type="entry name" value="Chemotax_Me-accpt_rcpt"/>
</dbReference>
<name>A0A2S6HRT9_9FIRM</name>
<dbReference type="Pfam" id="PF00015">
    <property type="entry name" value="MCPsignal"/>
    <property type="match status" value="1"/>
</dbReference>
<reference evidence="5 6" key="1">
    <citation type="submission" date="2018-02" db="EMBL/GenBank/DDBJ databases">
        <title>Genomic Encyclopedia of Archaeal and Bacterial Type Strains, Phase II (KMG-II): from individual species to whole genera.</title>
        <authorList>
            <person name="Goeker M."/>
        </authorList>
    </citation>
    <scope>NUCLEOTIDE SEQUENCE [LARGE SCALE GENOMIC DNA]</scope>
    <source>
        <strain evidence="5 6">DSM 3808</strain>
    </source>
</reference>
<accession>A0A2S6HRT9</accession>
<organism evidence="5 6">
    <name type="scientific">Lacrimispora xylanisolvens</name>
    <dbReference type="NCBI Taxonomy" id="384636"/>
    <lineage>
        <taxon>Bacteria</taxon>
        <taxon>Bacillati</taxon>
        <taxon>Bacillota</taxon>
        <taxon>Clostridia</taxon>
        <taxon>Lachnospirales</taxon>
        <taxon>Lachnospiraceae</taxon>
        <taxon>Lacrimispora</taxon>
    </lineage>
</organism>
<dbReference type="PANTHER" id="PTHR32089:SF112">
    <property type="entry name" value="LYSOZYME-LIKE PROTEIN-RELATED"/>
    <property type="match status" value="1"/>
</dbReference>
<evidence type="ECO:0000256" key="2">
    <source>
        <dbReference type="ARBA" id="ARBA00029447"/>
    </source>
</evidence>
<dbReference type="PROSITE" id="PS50111">
    <property type="entry name" value="CHEMOTAXIS_TRANSDUC_2"/>
    <property type="match status" value="1"/>
</dbReference>
<evidence type="ECO:0000313" key="6">
    <source>
        <dbReference type="Proteomes" id="UP000237749"/>
    </source>
</evidence>